<comment type="caution">
    <text evidence="2">The sequence shown here is derived from an EMBL/GenBank/DDBJ whole genome shotgun (WGS) entry which is preliminary data.</text>
</comment>
<accession>A0A8H8RXD4</accession>
<proteinExistence type="predicted"/>
<feature type="compositionally biased region" description="Basic and acidic residues" evidence="1">
    <location>
        <begin position="87"/>
        <end position="120"/>
    </location>
</feature>
<gene>
    <name evidence="2" type="ORF">LOCC1_G004916</name>
</gene>
<dbReference type="AlphaFoldDB" id="A0A8H8RXD4"/>
<dbReference type="Proteomes" id="UP000443090">
    <property type="component" value="Unassembled WGS sequence"/>
</dbReference>
<organism evidence="2 3">
    <name type="scientific">Lachnellula occidentalis</name>
    <dbReference type="NCBI Taxonomy" id="215460"/>
    <lineage>
        <taxon>Eukaryota</taxon>
        <taxon>Fungi</taxon>
        <taxon>Dikarya</taxon>
        <taxon>Ascomycota</taxon>
        <taxon>Pezizomycotina</taxon>
        <taxon>Leotiomycetes</taxon>
        <taxon>Helotiales</taxon>
        <taxon>Lachnaceae</taxon>
        <taxon>Lachnellula</taxon>
    </lineage>
</organism>
<sequence>MNLIDLIYQKIEIIRLENRYTRRRNRRCTFVSEAQYVDGEYVYSPNSAYSVKCSAGNSDNDEDSGSKDSSSKGSSQSKASRRMSKMGLEKMDWRKGREAGREDKSRVSVREVKWDDSVRS</sequence>
<name>A0A8H8RXD4_9HELO</name>
<evidence type="ECO:0000313" key="3">
    <source>
        <dbReference type="Proteomes" id="UP000443090"/>
    </source>
</evidence>
<protein>
    <submittedName>
        <fullName evidence="2">Uncharacterized protein</fullName>
    </submittedName>
</protein>
<evidence type="ECO:0000256" key="1">
    <source>
        <dbReference type="SAM" id="MobiDB-lite"/>
    </source>
</evidence>
<dbReference type="EMBL" id="QGMI01000312">
    <property type="protein sequence ID" value="TVY42763.1"/>
    <property type="molecule type" value="Genomic_DNA"/>
</dbReference>
<keyword evidence="3" id="KW-1185">Reference proteome</keyword>
<feature type="region of interest" description="Disordered" evidence="1">
    <location>
        <begin position="52"/>
        <end position="120"/>
    </location>
</feature>
<reference evidence="2 3" key="1">
    <citation type="submission" date="2018-05" db="EMBL/GenBank/DDBJ databases">
        <title>Genome sequencing and assembly of the regulated plant pathogen Lachnellula willkommii and related sister species for the development of diagnostic species identification markers.</title>
        <authorList>
            <person name="Giroux E."/>
            <person name="Bilodeau G."/>
        </authorList>
    </citation>
    <scope>NUCLEOTIDE SEQUENCE [LARGE SCALE GENOMIC DNA]</scope>
    <source>
        <strain evidence="2 3">CBS 160.35</strain>
    </source>
</reference>
<dbReference type="OrthoDB" id="5285218at2759"/>
<evidence type="ECO:0000313" key="2">
    <source>
        <dbReference type="EMBL" id="TVY42763.1"/>
    </source>
</evidence>